<keyword evidence="3" id="KW-1185">Reference proteome</keyword>
<evidence type="ECO:0000256" key="1">
    <source>
        <dbReference type="SAM" id="SignalP"/>
    </source>
</evidence>
<dbReference type="HOGENOM" id="CLU_140236_0_0_3"/>
<name>B1WWG8_CROS5</name>
<dbReference type="eggNOG" id="ENOG5033J7T">
    <property type="taxonomic scope" value="Bacteria"/>
</dbReference>
<dbReference type="OrthoDB" id="428376at2"/>
<gene>
    <name evidence="2" type="ordered locus">cce_1342</name>
</gene>
<keyword evidence="1" id="KW-0732">Signal</keyword>
<dbReference type="EMBL" id="CP000806">
    <property type="protein sequence ID" value="ACB50692.1"/>
    <property type="molecule type" value="Genomic_DNA"/>
</dbReference>
<accession>B1WWG8</accession>
<organism evidence="2 3">
    <name type="scientific">Crocosphaera subtropica (strain ATCC 51142 / BH68)</name>
    <name type="common">Cyanothece sp. (strain ATCC 51142)</name>
    <dbReference type="NCBI Taxonomy" id="43989"/>
    <lineage>
        <taxon>Bacteria</taxon>
        <taxon>Bacillati</taxon>
        <taxon>Cyanobacteriota</taxon>
        <taxon>Cyanophyceae</taxon>
        <taxon>Oscillatoriophycideae</taxon>
        <taxon>Chroococcales</taxon>
        <taxon>Aphanothecaceae</taxon>
        <taxon>Crocosphaera</taxon>
        <taxon>Crocosphaera subtropica</taxon>
    </lineage>
</organism>
<sequence>MKYITCLLLSSSIVSSLIDVALGFQTPTLFPQVDKIQDGQSLLEVPYHKTRNINQSPSVMETKRRLAQEISIQIANDIAYGLVVAHDKQEIRYGTRMYRKVQTAINLLRRGAGLNGASRRSGVPRSVLDQLMQWGQQRPGASLYPIE</sequence>
<evidence type="ECO:0000313" key="3">
    <source>
        <dbReference type="Proteomes" id="UP000001203"/>
    </source>
</evidence>
<dbReference type="Proteomes" id="UP000001203">
    <property type="component" value="Chromosome circular"/>
</dbReference>
<proteinExistence type="predicted"/>
<dbReference type="AlphaFoldDB" id="B1WWG8"/>
<feature type="chain" id="PRO_5002772408" evidence="1">
    <location>
        <begin position="22"/>
        <end position="147"/>
    </location>
</feature>
<feature type="signal peptide" evidence="1">
    <location>
        <begin position="1"/>
        <end position="21"/>
    </location>
</feature>
<evidence type="ECO:0000313" key="2">
    <source>
        <dbReference type="EMBL" id="ACB50692.1"/>
    </source>
</evidence>
<protein>
    <submittedName>
        <fullName evidence="2">Uncharacterized protein</fullName>
    </submittedName>
</protein>
<reference evidence="2 3" key="1">
    <citation type="journal article" date="2008" name="Proc. Natl. Acad. Sci. U.S.A.">
        <title>The genome of Cyanothece 51142, a unicellular diazotrophic cyanobacterium important in the marine nitrogen cycle.</title>
        <authorList>
            <person name="Welsh E.A."/>
            <person name="Liberton M."/>
            <person name="Stoeckel J."/>
            <person name="Loh T."/>
            <person name="Elvitigala T."/>
            <person name="Wang C."/>
            <person name="Wollam A."/>
            <person name="Fulton R.S."/>
            <person name="Clifton S.W."/>
            <person name="Jacobs J.M."/>
            <person name="Aurora R."/>
            <person name="Ghosh B.K."/>
            <person name="Sherman L.A."/>
            <person name="Smith R.D."/>
            <person name="Wilson R.K."/>
            <person name="Pakrasi H.B."/>
        </authorList>
    </citation>
    <scope>NUCLEOTIDE SEQUENCE [LARGE SCALE GENOMIC DNA]</scope>
    <source>
        <strain evidence="3">ATCC 51142 / BH68</strain>
    </source>
</reference>
<dbReference type="KEGG" id="cyt:cce_1342"/>
<dbReference type="RefSeq" id="WP_009544163.1">
    <property type="nucleotide sequence ID" value="NC_010546.1"/>
</dbReference>